<dbReference type="EMBL" id="FLQW01003380">
    <property type="protein sequence ID" value="SBS95578.1"/>
    <property type="molecule type" value="Genomic_DNA"/>
</dbReference>
<keyword evidence="5" id="KW-1185">Reference proteome</keyword>
<sequence length="116" mass="13641">MNTTSNEDVNNKDNPKEVKKRKKRKKKIIIDVRKKVLRKNEFLSEHIINQNGHKENLPSKEYTNNTTSSKKATSKNGQKSNTEPLKKVLFFDKEYNIREIGRCQISDLLLNRVQKK</sequence>
<name>A0A1A8WRM9_PLAMA</name>
<protein>
    <submittedName>
        <fullName evidence="2">Uncharacterized protein</fullName>
    </submittedName>
</protein>
<dbReference type="KEGG" id="pmal:PMUG01_01017800"/>
<evidence type="ECO:0000313" key="2">
    <source>
        <dbReference type="EMBL" id="SBS95578.1"/>
    </source>
</evidence>
<dbReference type="EMBL" id="LT594622">
    <property type="protein sequence ID" value="SBT86889.1"/>
    <property type="molecule type" value="Genomic_DNA"/>
</dbReference>
<accession>A0A1A8WRM9</accession>
<organism evidence="2 4">
    <name type="scientific">Plasmodium malariae</name>
    <dbReference type="NCBI Taxonomy" id="5858"/>
    <lineage>
        <taxon>Eukaryota</taxon>
        <taxon>Sar</taxon>
        <taxon>Alveolata</taxon>
        <taxon>Apicomplexa</taxon>
        <taxon>Aconoidasida</taxon>
        <taxon>Haemosporida</taxon>
        <taxon>Plasmodiidae</taxon>
        <taxon>Plasmodium</taxon>
        <taxon>Plasmodium (Plasmodium)</taxon>
    </lineage>
</organism>
<evidence type="ECO:0000313" key="4">
    <source>
        <dbReference type="Proteomes" id="UP000078597"/>
    </source>
</evidence>
<evidence type="ECO:0000313" key="5">
    <source>
        <dbReference type="Proteomes" id="UP000219813"/>
    </source>
</evidence>
<dbReference type="AlphaFoldDB" id="A0A1A8WRM9"/>
<evidence type="ECO:0000313" key="3">
    <source>
        <dbReference type="EMBL" id="SBT86889.1"/>
    </source>
</evidence>
<dbReference type="VEuPathDB" id="PlasmoDB:PmUG01_01017800"/>
<feature type="compositionally biased region" description="Low complexity" evidence="1">
    <location>
        <begin position="63"/>
        <end position="76"/>
    </location>
</feature>
<dbReference type="Proteomes" id="UP000219813">
    <property type="component" value="Chromosome 1"/>
</dbReference>
<gene>
    <name evidence="3" type="primary">PmUG01_01017800</name>
    <name evidence="2" type="ORF">PMALA_047930</name>
    <name evidence="3" type="ORF">PMUG01_01017800</name>
</gene>
<dbReference type="GeneID" id="39866330"/>
<evidence type="ECO:0000256" key="1">
    <source>
        <dbReference type="SAM" id="MobiDB-lite"/>
    </source>
</evidence>
<reference evidence="2" key="2">
    <citation type="submission" date="2016-05" db="EMBL/GenBank/DDBJ databases">
        <authorList>
            <person name="Lavstsen T."/>
            <person name="Jespersen J.S."/>
        </authorList>
    </citation>
    <scope>NUCLEOTIDE SEQUENCE [LARGE SCALE GENOMIC DNA]</scope>
</reference>
<proteinExistence type="predicted"/>
<dbReference type="OrthoDB" id="373012at2759"/>
<reference evidence="4" key="1">
    <citation type="submission" date="2016-05" db="EMBL/GenBank/DDBJ databases">
        <authorList>
            <person name="Naeem Raeece"/>
        </authorList>
    </citation>
    <scope>NUCLEOTIDE SEQUENCE [LARGE SCALE GENOMIC DNA]</scope>
</reference>
<dbReference type="Proteomes" id="UP000078597">
    <property type="component" value="Unassembled WGS sequence"/>
</dbReference>
<dbReference type="OMA" id="CPISEML"/>
<dbReference type="RefSeq" id="XP_028859972.1">
    <property type="nucleotide sequence ID" value="XM_029007922.1"/>
</dbReference>
<reference evidence="3 5" key="3">
    <citation type="submission" date="2016-06" db="EMBL/GenBank/DDBJ databases">
        <authorList>
            <consortium name="Pathogen Informatics"/>
        </authorList>
    </citation>
    <scope>NUCLEOTIDE SEQUENCE [LARGE SCALE GENOMIC DNA]</scope>
</reference>
<feature type="region of interest" description="Disordered" evidence="1">
    <location>
        <begin position="47"/>
        <end position="84"/>
    </location>
</feature>
<feature type="region of interest" description="Disordered" evidence="1">
    <location>
        <begin position="1"/>
        <end position="25"/>
    </location>
</feature>